<proteinExistence type="inferred from homology"/>
<evidence type="ECO:0000256" key="1">
    <source>
        <dbReference type="ARBA" id="ARBA00007967"/>
    </source>
</evidence>
<comment type="caution">
    <text evidence="6">The sequence shown here is derived from an EMBL/GenBank/DDBJ whole genome shotgun (WGS) entry which is preliminary data.</text>
</comment>
<keyword evidence="7" id="KW-1185">Reference proteome</keyword>
<dbReference type="GO" id="GO:0046872">
    <property type="term" value="F:metal ion binding"/>
    <property type="evidence" value="ECO:0007669"/>
    <property type="project" value="UniProtKB-KW"/>
</dbReference>
<sequence>MVMEVENTLHMKVGDGESSYASNSFLQEIAIRKTLQVLKHTIKGMVNLETAFSKVFVLADLGCGTGTNTLLLASMVIDLVLELCKEINLKTPQFQVFLNDLFGNDFNTIFQLLPKFRANLKKEKGENFGSCFVSAIPGSFYGRLFPDESLHLVHSSYSVHWLSQVPEGIENNKTNIYMAKTSPPNVFEAYGNQFHTDFIKFLELRAKEVVRGGCMVLTFLGRSSADPTTDDGCRHLELLSQSLLDMVKEGLVEESYMNSFNVPYYTPCEDEVRKAIHKEGSFFLDTFNAFQGNWDPYDTDFTNMVDLNEQISHIHGKNCAKVVRAVSEPMLTSHFGNSINIDVLFQKFQMRVAEDLAKKKTRYFNIEIVIRKTLHVLKHTIKGMVNLETAFSKVFVLADLGCGTGTNTLLLASMVIDLVLELCKEINLKTPQFQVFLNDLFGNDFNTIFQLLPKFRANLKKEKGENFGSCFVSAIPGSFYRRLFPDESLHLVHSSYSVHWLSQVPEGIENNKTNIYMARTSPPNVFEAYGKQFHTDFIKFLELRAKEVVRGGCMVLTFLGRSSADPTTDDGCRLMELLAQSLLDMVKEGLVEESFINSFNLPHYSPCEDEVRKAIHNEGSFCLNTFNVFQGNWDPYDTDYTNLVDLNDQISHIHAKNCAKALRAVMEPLLTSHFGNLINIDVLFQKLQMHVAEDLANKKTRYFNIAISLSKK</sequence>
<evidence type="ECO:0000256" key="5">
    <source>
        <dbReference type="ARBA" id="ARBA00022842"/>
    </source>
</evidence>
<comment type="similarity">
    <text evidence="1">Belongs to the methyltransferase superfamily. Type-7 methyltransferase family.</text>
</comment>
<dbReference type="Gene3D" id="3.40.50.150">
    <property type="entry name" value="Vaccinia Virus protein VP39"/>
    <property type="match status" value="2"/>
</dbReference>
<dbReference type="SUPFAM" id="SSF53335">
    <property type="entry name" value="S-adenosyl-L-methionine-dependent methyltransferases"/>
    <property type="match status" value="2"/>
</dbReference>
<evidence type="ECO:0000313" key="7">
    <source>
        <dbReference type="Proteomes" id="UP000235145"/>
    </source>
</evidence>
<evidence type="ECO:0000313" key="6">
    <source>
        <dbReference type="EMBL" id="KAJ0196503.1"/>
    </source>
</evidence>
<organism evidence="6 7">
    <name type="scientific">Lactuca sativa</name>
    <name type="common">Garden lettuce</name>
    <dbReference type="NCBI Taxonomy" id="4236"/>
    <lineage>
        <taxon>Eukaryota</taxon>
        <taxon>Viridiplantae</taxon>
        <taxon>Streptophyta</taxon>
        <taxon>Embryophyta</taxon>
        <taxon>Tracheophyta</taxon>
        <taxon>Spermatophyta</taxon>
        <taxon>Magnoliopsida</taxon>
        <taxon>eudicotyledons</taxon>
        <taxon>Gunneridae</taxon>
        <taxon>Pentapetalae</taxon>
        <taxon>asterids</taxon>
        <taxon>campanulids</taxon>
        <taxon>Asterales</taxon>
        <taxon>Asteraceae</taxon>
        <taxon>Cichorioideae</taxon>
        <taxon>Cichorieae</taxon>
        <taxon>Lactucinae</taxon>
        <taxon>Lactuca</taxon>
    </lineage>
</organism>
<dbReference type="GO" id="GO:0008757">
    <property type="term" value="F:S-adenosylmethionine-dependent methyltransferase activity"/>
    <property type="evidence" value="ECO:0000318"/>
    <property type="project" value="GO_Central"/>
</dbReference>
<dbReference type="AlphaFoldDB" id="A0A9R1V183"/>
<dbReference type="InterPro" id="IPR005299">
    <property type="entry name" value="MeTrfase_7"/>
</dbReference>
<dbReference type="Gene3D" id="1.10.1200.270">
    <property type="entry name" value="Methyltransferase, alpha-helical capping domain"/>
    <property type="match status" value="2"/>
</dbReference>
<evidence type="ECO:0000256" key="3">
    <source>
        <dbReference type="ARBA" id="ARBA00022679"/>
    </source>
</evidence>
<dbReference type="InterPro" id="IPR042086">
    <property type="entry name" value="MeTrfase_capping"/>
</dbReference>
<accession>A0A9R1V183</accession>
<protein>
    <recommendedName>
        <fullName evidence="8">SAM dependent carboxyl methyltransferase</fullName>
    </recommendedName>
</protein>
<name>A0A9R1V183_LACSA</name>
<dbReference type="GO" id="GO:0032259">
    <property type="term" value="P:methylation"/>
    <property type="evidence" value="ECO:0000318"/>
    <property type="project" value="GO_Central"/>
</dbReference>
<keyword evidence="3" id="KW-0808">Transferase</keyword>
<evidence type="ECO:0000256" key="4">
    <source>
        <dbReference type="ARBA" id="ARBA00022723"/>
    </source>
</evidence>
<evidence type="ECO:0008006" key="8">
    <source>
        <dbReference type="Google" id="ProtNLM"/>
    </source>
</evidence>
<dbReference type="EMBL" id="NBSK02000007">
    <property type="protein sequence ID" value="KAJ0196503.1"/>
    <property type="molecule type" value="Genomic_DNA"/>
</dbReference>
<keyword evidence="5" id="KW-0460">Magnesium</keyword>
<dbReference type="Proteomes" id="UP000235145">
    <property type="component" value="Unassembled WGS sequence"/>
</dbReference>
<dbReference type="Pfam" id="PF03492">
    <property type="entry name" value="Methyltransf_7"/>
    <property type="match status" value="2"/>
</dbReference>
<gene>
    <name evidence="6" type="ORF">LSAT_V11C700346820</name>
</gene>
<dbReference type="InterPro" id="IPR029063">
    <property type="entry name" value="SAM-dependent_MTases_sf"/>
</dbReference>
<reference evidence="6 7" key="1">
    <citation type="journal article" date="2017" name="Nat. Commun.">
        <title>Genome assembly with in vitro proximity ligation data and whole-genome triplication in lettuce.</title>
        <authorList>
            <person name="Reyes-Chin-Wo S."/>
            <person name="Wang Z."/>
            <person name="Yang X."/>
            <person name="Kozik A."/>
            <person name="Arikit S."/>
            <person name="Song C."/>
            <person name="Xia L."/>
            <person name="Froenicke L."/>
            <person name="Lavelle D.O."/>
            <person name="Truco M.J."/>
            <person name="Xia R."/>
            <person name="Zhu S."/>
            <person name="Xu C."/>
            <person name="Xu H."/>
            <person name="Xu X."/>
            <person name="Cox K."/>
            <person name="Korf I."/>
            <person name="Meyers B.C."/>
            <person name="Michelmore R.W."/>
        </authorList>
    </citation>
    <scope>NUCLEOTIDE SEQUENCE [LARGE SCALE GENOMIC DNA]</scope>
    <source>
        <strain evidence="7">cv. Salinas</strain>
        <tissue evidence="6">Seedlings</tissue>
    </source>
</reference>
<dbReference type="PANTHER" id="PTHR31009">
    <property type="entry name" value="S-ADENOSYL-L-METHIONINE:CARBOXYL METHYLTRANSFERASE FAMILY PROTEIN"/>
    <property type="match status" value="1"/>
</dbReference>
<evidence type="ECO:0000256" key="2">
    <source>
        <dbReference type="ARBA" id="ARBA00022603"/>
    </source>
</evidence>
<keyword evidence="2" id="KW-0489">Methyltransferase</keyword>
<keyword evidence="4" id="KW-0479">Metal-binding</keyword>